<dbReference type="SUPFAM" id="SSF52266">
    <property type="entry name" value="SGNH hydrolase"/>
    <property type="match status" value="1"/>
</dbReference>
<dbReference type="Proteomes" id="UP001165498">
    <property type="component" value="Unassembled WGS sequence"/>
</dbReference>
<dbReference type="PROSITE" id="PS51257">
    <property type="entry name" value="PROKAR_LIPOPROTEIN"/>
    <property type="match status" value="1"/>
</dbReference>
<feature type="signal peptide" evidence="1">
    <location>
        <begin position="1"/>
        <end position="44"/>
    </location>
</feature>
<protein>
    <recommendedName>
        <fullName evidence="4">SGNH/GDSL hydrolase family protein</fullName>
    </recommendedName>
</protein>
<gene>
    <name evidence="2" type="ORF">NM961_16650</name>
</gene>
<evidence type="ECO:0000313" key="2">
    <source>
        <dbReference type="EMBL" id="MCQ4166350.1"/>
    </source>
</evidence>
<keyword evidence="1" id="KW-0732">Signal</keyword>
<evidence type="ECO:0008006" key="4">
    <source>
        <dbReference type="Google" id="ProtNLM"/>
    </source>
</evidence>
<evidence type="ECO:0000256" key="1">
    <source>
        <dbReference type="SAM" id="SignalP"/>
    </source>
</evidence>
<dbReference type="InterPro" id="IPR036514">
    <property type="entry name" value="SGNH_hydro_sf"/>
</dbReference>
<sequence length="294" mass="30853">MSVRARTRPAAAVRLRARVRGISAALFAAVLAACAHGAPRPAHAACGQVLFAGNSVIYTNNLPAIFVELAAAQDGGGACRADLIARGGATLSELEEDIARQLASGTYSALVLQEKGGSDLCVLDTQERASAACQRLIASHVRLAEAARAHNVRVLYLGTYQFVPEASQALVNAERELAYRMGARHIPLSERLRAARGQQPALPWLHADGSHPGLAASVLMAALVHKELAGSLPPSAALCSRIALYAPEWTPFPVTPHQVLTAPAAGRRCLLSDEQMRAVFDAAATAGTAPEPLQ</sequence>
<dbReference type="RefSeq" id="WP_255915540.1">
    <property type="nucleotide sequence ID" value="NZ_JANFQO010000016.1"/>
</dbReference>
<dbReference type="Gene3D" id="3.40.50.1110">
    <property type="entry name" value="SGNH hydrolase"/>
    <property type="match status" value="1"/>
</dbReference>
<dbReference type="EMBL" id="JANFQO010000016">
    <property type="protein sequence ID" value="MCQ4166350.1"/>
    <property type="molecule type" value="Genomic_DNA"/>
</dbReference>
<organism evidence="2 3">
    <name type="scientific">Tahibacter harae</name>
    <dbReference type="NCBI Taxonomy" id="2963937"/>
    <lineage>
        <taxon>Bacteria</taxon>
        <taxon>Pseudomonadati</taxon>
        <taxon>Pseudomonadota</taxon>
        <taxon>Gammaproteobacteria</taxon>
        <taxon>Lysobacterales</taxon>
        <taxon>Rhodanobacteraceae</taxon>
        <taxon>Tahibacter</taxon>
    </lineage>
</organism>
<accession>A0ABT1QVP0</accession>
<reference evidence="2" key="1">
    <citation type="submission" date="2022-07" db="EMBL/GenBank/DDBJ databases">
        <title>Tahibacter sp., a new gammaproteobacterium isolated from the silt sample collected at pig farm.</title>
        <authorList>
            <person name="Chen H."/>
        </authorList>
    </citation>
    <scope>NUCLEOTIDE SEQUENCE</scope>
    <source>
        <strain evidence="2">P2K</strain>
    </source>
</reference>
<name>A0ABT1QVP0_9GAMM</name>
<comment type="caution">
    <text evidence="2">The sequence shown here is derived from an EMBL/GenBank/DDBJ whole genome shotgun (WGS) entry which is preliminary data.</text>
</comment>
<evidence type="ECO:0000313" key="3">
    <source>
        <dbReference type="Proteomes" id="UP001165498"/>
    </source>
</evidence>
<proteinExistence type="predicted"/>
<keyword evidence="3" id="KW-1185">Reference proteome</keyword>
<feature type="chain" id="PRO_5045405868" description="SGNH/GDSL hydrolase family protein" evidence="1">
    <location>
        <begin position="45"/>
        <end position="294"/>
    </location>
</feature>